<dbReference type="Proteomes" id="UP000618460">
    <property type="component" value="Unassembled WGS sequence"/>
</dbReference>
<dbReference type="AlphaFoldDB" id="A0A917TXN2"/>
<evidence type="ECO:0000313" key="2">
    <source>
        <dbReference type="EMBL" id="GGM40544.1"/>
    </source>
</evidence>
<dbReference type="Pfam" id="PF13020">
    <property type="entry name" value="NOV_C"/>
    <property type="match status" value="1"/>
</dbReference>
<protein>
    <recommendedName>
        <fullName evidence="1">Protein NO VEIN C-terminal domain-containing protein</fullName>
    </recommendedName>
</protein>
<evidence type="ECO:0000259" key="1">
    <source>
        <dbReference type="Pfam" id="PF13020"/>
    </source>
</evidence>
<reference evidence="2" key="1">
    <citation type="journal article" date="2014" name="Int. J. Syst. Evol. Microbiol.">
        <title>Complete genome sequence of Corynebacterium casei LMG S-19264T (=DSM 44701T), isolated from a smear-ripened cheese.</title>
        <authorList>
            <consortium name="US DOE Joint Genome Institute (JGI-PGF)"/>
            <person name="Walter F."/>
            <person name="Albersmeier A."/>
            <person name="Kalinowski J."/>
            <person name="Ruckert C."/>
        </authorList>
    </citation>
    <scope>NUCLEOTIDE SEQUENCE</scope>
    <source>
        <strain evidence="2">CGMCC 1.6333</strain>
    </source>
</reference>
<keyword evidence="3" id="KW-1185">Reference proteome</keyword>
<dbReference type="EMBL" id="BMLG01000023">
    <property type="protein sequence ID" value="GGM40544.1"/>
    <property type="molecule type" value="Genomic_DNA"/>
</dbReference>
<accession>A0A917TXN2</accession>
<sequence length="270" mass="32264">MFNNRFYDEENVDFWHEEGEFIYQNDEGYAEYYNDLNFAENYIIREDYYVDAESEYKELHADWYPIFEEEINELSNETYGENNQVTDEFEEDDEIYVFDDEEDDFFAVNDDWEENDQNTDYNLSSGYTMDQIDYLERLKNQMEIGELGENYIYESERSKLKGTIFYNKIDKLKAKNPTNGYDILSFTKEGTPIHIEVKTTSQKKFDIEFEITPHEVAVAEYMDSVGKIYLVYLVKDIYSDHPKVEIINDITDCSKYKFNPTGYMVTRIIG</sequence>
<comment type="caution">
    <text evidence="2">The sequence shown here is derived from an EMBL/GenBank/DDBJ whole genome shotgun (WGS) entry which is preliminary data.</text>
</comment>
<feature type="domain" description="Protein NO VEIN C-terminal" evidence="1">
    <location>
        <begin position="148"/>
        <end position="246"/>
    </location>
</feature>
<gene>
    <name evidence="2" type="ORF">GCM10011351_28420</name>
</gene>
<name>A0A917TXN2_9BACI</name>
<dbReference type="RefSeq" id="WP_117156802.1">
    <property type="nucleotide sequence ID" value="NZ_BMLG01000023.1"/>
</dbReference>
<reference evidence="2" key="2">
    <citation type="submission" date="2020-09" db="EMBL/GenBank/DDBJ databases">
        <authorList>
            <person name="Sun Q."/>
            <person name="Zhou Y."/>
        </authorList>
    </citation>
    <scope>NUCLEOTIDE SEQUENCE</scope>
    <source>
        <strain evidence="2">CGMCC 1.6333</strain>
    </source>
</reference>
<dbReference type="OrthoDB" id="9781481at2"/>
<proteinExistence type="predicted"/>
<organism evidence="2 3">
    <name type="scientific">Paraliobacillus quinghaiensis</name>
    <dbReference type="NCBI Taxonomy" id="470815"/>
    <lineage>
        <taxon>Bacteria</taxon>
        <taxon>Bacillati</taxon>
        <taxon>Bacillota</taxon>
        <taxon>Bacilli</taxon>
        <taxon>Bacillales</taxon>
        <taxon>Bacillaceae</taxon>
        <taxon>Paraliobacillus</taxon>
    </lineage>
</organism>
<evidence type="ECO:0000313" key="3">
    <source>
        <dbReference type="Proteomes" id="UP000618460"/>
    </source>
</evidence>
<dbReference type="InterPro" id="IPR024975">
    <property type="entry name" value="NOV_C"/>
</dbReference>